<proteinExistence type="predicted"/>
<dbReference type="OrthoDB" id="5066017at2759"/>
<reference evidence="1" key="2">
    <citation type="submission" date="2020-05" db="EMBL/GenBank/DDBJ databases">
        <authorList>
            <person name="Kim H.-S."/>
            <person name="Proctor R.H."/>
            <person name="Brown D.W."/>
        </authorList>
    </citation>
    <scope>NUCLEOTIDE SEQUENCE</scope>
    <source>
        <strain evidence="1">NRRL 45417</strain>
    </source>
</reference>
<reference evidence="1" key="1">
    <citation type="journal article" date="2020" name="BMC Genomics">
        <title>Correction to: Identification and distribution of gene clusters required for synthesis of sphingolipid metabolism inhibitors in diverse species of the filamentous fungus Fusarium.</title>
        <authorList>
            <person name="Kim H.S."/>
            <person name="Lohmar J.M."/>
            <person name="Busman M."/>
            <person name="Brown D.W."/>
            <person name="Naumann T.A."/>
            <person name="Divon H.H."/>
            <person name="Lysoe E."/>
            <person name="Uhlig S."/>
            <person name="Proctor R.H."/>
        </authorList>
    </citation>
    <scope>NUCLEOTIDE SEQUENCE</scope>
    <source>
        <strain evidence="1">NRRL 45417</strain>
    </source>
</reference>
<comment type="caution">
    <text evidence="1">The sequence shown here is derived from an EMBL/GenBank/DDBJ whole genome shotgun (WGS) entry which is preliminary data.</text>
</comment>
<dbReference type="AlphaFoldDB" id="A0A8H4TKL2"/>
<dbReference type="EMBL" id="JABFAI010000033">
    <property type="protein sequence ID" value="KAF4959474.1"/>
    <property type="molecule type" value="Genomic_DNA"/>
</dbReference>
<evidence type="ECO:0000313" key="1">
    <source>
        <dbReference type="EMBL" id="KAF4959474.1"/>
    </source>
</evidence>
<name>A0A8H4TKL2_9HYPO</name>
<evidence type="ECO:0000313" key="2">
    <source>
        <dbReference type="Proteomes" id="UP000604273"/>
    </source>
</evidence>
<organism evidence="1 2">
    <name type="scientific">Fusarium gaditjirri</name>
    <dbReference type="NCBI Taxonomy" id="282569"/>
    <lineage>
        <taxon>Eukaryota</taxon>
        <taxon>Fungi</taxon>
        <taxon>Dikarya</taxon>
        <taxon>Ascomycota</taxon>
        <taxon>Pezizomycotina</taxon>
        <taxon>Sordariomycetes</taxon>
        <taxon>Hypocreomycetidae</taxon>
        <taxon>Hypocreales</taxon>
        <taxon>Nectriaceae</taxon>
        <taxon>Fusarium</taxon>
        <taxon>Fusarium nisikadoi species complex</taxon>
    </lineage>
</organism>
<sequence length="154" mass="17491">MSDRTELLSNKETSPSNTQLFIAVSPPLDFKPKINFQVPSRWMFTTRNPITTTWMTAQGRQNEARYALVKYDAPPKHSKFFEVASVPVSELGNVEARVRSVLPEENPNGEAEFNRQYVRDVLKKLVDGRIIGEDQARDAFLAAETFTKLQLKSS</sequence>
<dbReference type="Proteomes" id="UP000604273">
    <property type="component" value="Unassembled WGS sequence"/>
</dbReference>
<accession>A0A8H4TKL2</accession>
<protein>
    <submittedName>
        <fullName evidence="1">Uncharacterized protein</fullName>
    </submittedName>
</protein>
<keyword evidence="2" id="KW-1185">Reference proteome</keyword>
<gene>
    <name evidence="1" type="ORF">FGADI_1695</name>
</gene>